<dbReference type="InterPro" id="IPR000914">
    <property type="entry name" value="SBP_5_dom"/>
</dbReference>
<comment type="subcellular location">
    <subcellularLocation>
        <location evidence="1">Cell membrane</location>
        <topology evidence="1">Lipid-anchor</topology>
    </subcellularLocation>
</comment>
<feature type="chain" id="PRO_5045864417" evidence="5">
    <location>
        <begin position="29"/>
        <end position="521"/>
    </location>
</feature>
<evidence type="ECO:0000256" key="4">
    <source>
        <dbReference type="ARBA" id="ARBA00022729"/>
    </source>
</evidence>
<keyword evidence="8" id="KW-1185">Reference proteome</keyword>
<dbReference type="EMBL" id="AP027732">
    <property type="protein sequence ID" value="BDZ51318.1"/>
    <property type="molecule type" value="Genomic_DNA"/>
</dbReference>
<sequence length="521" mass="55571">MITSRTRPRRATRIALAASVAALSVLLAACSSGGGSSSGSSSSASGGSYTLGLAEPTSTIDPETTGDYNAMYVVGLASEGLISQNSKGVLQPRLASSWKAASDGLSWTVTLRKNVKFSNGKALGAKDVVATFDSIAGKDSQSPGASSFQGILKSVAPGSTADTVVFSLDRPFSDFPYLLTGSNTTILPASYKAGTNWIKDPVGAGQFILEKYTPGQSVTYKKNPDYWDAKHVKLSAVTINFYADAQAQLLAFQSGEIDQVAYSPTVASTLKVADYRQTTPAYNKFDGIFLNVKQAPLDDVAVRQAIALAIDRKAIVKSVYAGQATVADDYLYFPNYAVQPDGVPQREQDLAKVKQLLGGKKVRFTITTLTDEKTLAEVVQQQLNAVPGFDVSIKILTSAQYYADGASTPWLNAPVTITNWAQRLPSQYVNLLYKTGAAWNASKYSNPALEKLSNQYDEAKTTAEKQTLADRIATIENTDTAVIVPAFATGSYVLQKTVKGTFSGPQDFPGGFDFRGISNSK</sequence>
<evidence type="ECO:0000313" key="7">
    <source>
        <dbReference type="EMBL" id="BDZ51318.1"/>
    </source>
</evidence>
<accession>A0ABN6Y5T0</accession>
<dbReference type="RefSeq" id="WP_286344102.1">
    <property type="nucleotide sequence ID" value="NZ_AP027732.1"/>
</dbReference>
<feature type="signal peptide" evidence="5">
    <location>
        <begin position="1"/>
        <end position="28"/>
    </location>
</feature>
<dbReference type="InterPro" id="IPR030678">
    <property type="entry name" value="Peptide/Ni-bd"/>
</dbReference>
<protein>
    <submittedName>
        <fullName evidence="7">Peptide ABC transporter substrate-binding protein</fullName>
    </submittedName>
</protein>
<dbReference type="PANTHER" id="PTHR30290">
    <property type="entry name" value="PERIPLASMIC BINDING COMPONENT OF ABC TRANSPORTER"/>
    <property type="match status" value="1"/>
</dbReference>
<name>A0ABN6Y5T0_9MICO</name>
<dbReference type="PANTHER" id="PTHR30290:SF10">
    <property type="entry name" value="PERIPLASMIC OLIGOPEPTIDE-BINDING PROTEIN-RELATED"/>
    <property type="match status" value="1"/>
</dbReference>
<evidence type="ECO:0000256" key="2">
    <source>
        <dbReference type="ARBA" id="ARBA00005695"/>
    </source>
</evidence>
<evidence type="ECO:0000256" key="1">
    <source>
        <dbReference type="ARBA" id="ARBA00004193"/>
    </source>
</evidence>
<dbReference type="Pfam" id="PF00496">
    <property type="entry name" value="SBP_bac_5"/>
    <property type="match status" value="1"/>
</dbReference>
<dbReference type="PIRSF" id="PIRSF002741">
    <property type="entry name" value="MppA"/>
    <property type="match status" value="1"/>
</dbReference>
<reference evidence="8" key="1">
    <citation type="journal article" date="2019" name="Int. J. Syst. Evol. Microbiol.">
        <title>The Global Catalogue of Microorganisms (GCM) 10K type strain sequencing project: providing services to taxonomists for standard genome sequencing and annotation.</title>
        <authorList>
            <consortium name="The Broad Institute Genomics Platform"/>
            <consortium name="The Broad Institute Genome Sequencing Center for Infectious Disease"/>
            <person name="Wu L."/>
            <person name="Ma J."/>
        </authorList>
    </citation>
    <scope>NUCLEOTIDE SEQUENCE [LARGE SCALE GENOMIC DNA]</scope>
    <source>
        <strain evidence="8">NBRC 108728</strain>
    </source>
</reference>
<keyword evidence="4 5" id="KW-0732">Signal</keyword>
<dbReference type="SUPFAM" id="SSF53850">
    <property type="entry name" value="Periplasmic binding protein-like II"/>
    <property type="match status" value="1"/>
</dbReference>
<dbReference type="PROSITE" id="PS01040">
    <property type="entry name" value="SBP_BACTERIAL_5"/>
    <property type="match status" value="1"/>
</dbReference>
<gene>
    <name evidence="7" type="ORF">GCM10025867_35590</name>
</gene>
<dbReference type="Proteomes" id="UP001321486">
    <property type="component" value="Chromosome"/>
</dbReference>
<dbReference type="Gene3D" id="3.40.190.10">
    <property type="entry name" value="Periplasmic binding protein-like II"/>
    <property type="match status" value="1"/>
</dbReference>
<dbReference type="PROSITE" id="PS51257">
    <property type="entry name" value="PROKAR_LIPOPROTEIN"/>
    <property type="match status" value="1"/>
</dbReference>
<comment type="similarity">
    <text evidence="2">Belongs to the bacterial solute-binding protein 5 family.</text>
</comment>
<organism evidence="7 8">
    <name type="scientific">Frondihabitans sucicola</name>
    <dbReference type="NCBI Taxonomy" id="1268041"/>
    <lineage>
        <taxon>Bacteria</taxon>
        <taxon>Bacillati</taxon>
        <taxon>Actinomycetota</taxon>
        <taxon>Actinomycetes</taxon>
        <taxon>Micrococcales</taxon>
        <taxon>Microbacteriaceae</taxon>
        <taxon>Frondihabitans</taxon>
    </lineage>
</organism>
<evidence type="ECO:0000259" key="6">
    <source>
        <dbReference type="Pfam" id="PF00496"/>
    </source>
</evidence>
<evidence type="ECO:0000313" key="8">
    <source>
        <dbReference type="Proteomes" id="UP001321486"/>
    </source>
</evidence>
<proteinExistence type="inferred from homology"/>
<evidence type="ECO:0000256" key="3">
    <source>
        <dbReference type="ARBA" id="ARBA00022448"/>
    </source>
</evidence>
<dbReference type="InterPro" id="IPR039424">
    <property type="entry name" value="SBP_5"/>
</dbReference>
<dbReference type="InterPro" id="IPR023765">
    <property type="entry name" value="SBP_5_CS"/>
</dbReference>
<dbReference type="Gene3D" id="3.10.105.10">
    <property type="entry name" value="Dipeptide-binding Protein, Domain 3"/>
    <property type="match status" value="1"/>
</dbReference>
<feature type="domain" description="Solute-binding protein family 5" evidence="6">
    <location>
        <begin position="90"/>
        <end position="431"/>
    </location>
</feature>
<keyword evidence="3" id="KW-0813">Transport</keyword>
<evidence type="ECO:0000256" key="5">
    <source>
        <dbReference type="SAM" id="SignalP"/>
    </source>
</evidence>